<dbReference type="PROSITE" id="PS50089">
    <property type="entry name" value="ZF_RING_2"/>
    <property type="match status" value="1"/>
</dbReference>
<evidence type="ECO:0000256" key="4">
    <source>
        <dbReference type="ARBA" id="ARBA00022723"/>
    </source>
</evidence>
<comment type="catalytic activity">
    <reaction evidence="1">
        <text>S-ubiquitinyl-[E2 ubiquitin-conjugating enzyme]-L-cysteine + [acceptor protein]-L-lysine = [E2 ubiquitin-conjugating enzyme]-L-cysteine + N(6)-ubiquitinyl-[acceptor protein]-L-lysine.</text>
        <dbReference type="EC" id="2.3.2.27"/>
    </reaction>
</comment>
<evidence type="ECO:0000256" key="8">
    <source>
        <dbReference type="PROSITE-ProRule" id="PRU00175"/>
    </source>
</evidence>
<dbReference type="InterPro" id="IPR013083">
    <property type="entry name" value="Znf_RING/FYVE/PHD"/>
</dbReference>
<feature type="region of interest" description="Disordered" evidence="9">
    <location>
        <begin position="199"/>
        <end position="227"/>
    </location>
</feature>
<evidence type="ECO:0000313" key="11">
    <source>
        <dbReference type="EMBL" id="KAK0605343.1"/>
    </source>
</evidence>
<dbReference type="SMART" id="SM00184">
    <property type="entry name" value="RING"/>
    <property type="match status" value="1"/>
</dbReference>
<feature type="compositionally biased region" description="Basic and acidic residues" evidence="9">
    <location>
        <begin position="399"/>
        <end position="409"/>
    </location>
</feature>
<dbReference type="Pfam" id="PF13639">
    <property type="entry name" value="zf-RING_2"/>
    <property type="match status" value="1"/>
</dbReference>
<feature type="domain" description="RING-type" evidence="10">
    <location>
        <begin position="348"/>
        <end position="389"/>
    </location>
</feature>
<dbReference type="CDD" id="cd16667">
    <property type="entry name" value="RING-H2_RNF126-like"/>
    <property type="match status" value="1"/>
</dbReference>
<evidence type="ECO:0000256" key="3">
    <source>
        <dbReference type="ARBA" id="ARBA00022679"/>
    </source>
</evidence>
<dbReference type="Proteomes" id="UP001168877">
    <property type="component" value="Unassembled WGS sequence"/>
</dbReference>
<comment type="caution">
    <text evidence="11">The sequence shown here is derived from an EMBL/GenBank/DDBJ whole genome shotgun (WGS) entry which is preliminary data.</text>
</comment>
<evidence type="ECO:0000256" key="9">
    <source>
        <dbReference type="SAM" id="MobiDB-lite"/>
    </source>
</evidence>
<dbReference type="Pfam" id="PF14369">
    <property type="entry name" value="Zn_ribbon_19"/>
    <property type="match status" value="1"/>
</dbReference>
<evidence type="ECO:0000313" key="12">
    <source>
        <dbReference type="Proteomes" id="UP001168877"/>
    </source>
</evidence>
<organism evidence="11 12">
    <name type="scientific">Acer saccharum</name>
    <name type="common">Sugar maple</name>
    <dbReference type="NCBI Taxonomy" id="4024"/>
    <lineage>
        <taxon>Eukaryota</taxon>
        <taxon>Viridiplantae</taxon>
        <taxon>Streptophyta</taxon>
        <taxon>Embryophyta</taxon>
        <taxon>Tracheophyta</taxon>
        <taxon>Spermatophyta</taxon>
        <taxon>Magnoliopsida</taxon>
        <taxon>eudicotyledons</taxon>
        <taxon>Gunneridae</taxon>
        <taxon>Pentapetalae</taxon>
        <taxon>rosids</taxon>
        <taxon>malvids</taxon>
        <taxon>Sapindales</taxon>
        <taxon>Sapindaceae</taxon>
        <taxon>Hippocastanoideae</taxon>
        <taxon>Acereae</taxon>
        <taxon>Acer</taxon>
    </lineage>
</organism>
<dbReference type="EMBL" id="JAUESC010000002">
    <property type="protein sequence ID" value="KAK0605343.1"/>
    <property type="molecule type" value="Genomic_DNA"/>
</dbReference>
<name>A0AA39THT5_ACESA</name>
<feature type="compositionally biased region" description="Acidic residues" evidence="9">
    <location>
        <begin position="199"/>
        <end position="219"/>
    </location>
</feature>
<dbReference type="Gene3D" id="3.30.40.10">
    <property type="entry name" value="Zinc/RING finger domain, C3HC4 (zinc finger)"/>
    <property type="match status" value="1"/>
</dbReference>
<reference evidence="11" key="2">
    <citation type="submission" date="2023-06" db="EMBL/GenBank/DDBJ databases">
        <authorList>
            <person name="Swenson N.G."/>
            <person name="Wegrzyn J.L."/>
            <person name="Mcevoy S.L."/>
        </authorList>
    </citation>
    <scope>NUCLEOTIDE SEQUENCE</scope>
    <source>
        <strain evidence="11">NS2018</strain>
        <tissue evidence="11">Leaf</tissue>
    </source>
</reference>
<keyword evidence="3" id="KW-0808">Transferase</keyword>
<keyword evidence="7" id="KW-0862">Zinc</keyword>
<feature type="compositionally biased region" description="Acidic residues" evidence="9">
    <location>
        <begin position="410"/>
        <end position="419"/>
    </location>
</feature>
<keyword evidence="4" id="KW-0479">Metal-binding</keyword>
<dbReference type="PANTHER" id="PTHR15710">
    <property type="entry name" value="E3 UBIQUITIN-PROTEIN LIGASE PRAJA"/>
    <property type="match status" value="1"/>
</dbReference>
<dbReference type="GO" id="GO:0016567">
    <property type="term" value="P:protein ubiquitination"/>
    <property type="evidence" value="ECO:0007669"/>
    <property type="project" value="TreeGrafter"/>
</dbReference>
<evidence type="ECO:0000256" key="7">
    <source>
        <dbReference type="ARBA" id="ARBA00022833"/>
    </source>
</evidence>
<protein>
    <recommendedName>
        <fullName evidence="2">RING-type E3 ubiquitin transferase</fullName>
        <ecNumber evidence="2">2.3.2.27</ecNumber>
    </recommendedName>
</protein>
<dbReference type="FunFam" id="3.30.40.10:FF:000022">
    <property type="entry name" value="E3 ubiquitin-protein ligase RING1-like"/>
    <property type="match status" value="1"/>
</dbReference>
<feature type="region of interest" description="Disordered" evidence="9">
    <location>
        <begin position="242"/>
        <end position="262"/>
    </location>
</feature>
<dbReference type="InterPro" id="IPR039525">
    <property type="entry name" value="RNF126-like_zinc-ribbon"/>
</dbReference>
<keyword evidence="5 8" id="KW-0863">Zinc-finger</keyword>
<dbReference type="GO" id="GO:0008270">
    <property type="term" value="F:zinc ion binding"/>
    <property type="evidence" value="ECO:0007669"/>
    <property type="project" value="UniProtKB-KW"/>
</dbReference>
<accession>A0AA39THT5</accession>
<evidence type="ECO:0000259" key="10">
    <source>
        <dbReference type="PROSITE" id="PS50089"/>
    </source>
</evidence>
<dbReference type="InterPro" id="IPR001841">
    <property type="entry name" value="Znf_RING"/>
</dbReference>
<keyword evidence="6" id="KW-0833">Ubl conjugation pathway</keyword>
<keyword evidence="12" id="KW-1185">Reference proteome</keyword>
<feature type="compositionally biased region" description="Low complexity" evidence="9">
    <location>
        <begin position="432"/>
        <end position="456"/>
    </location>
</feature>
<dbReference type="GO" id="GO:0061630">
    <property type="term" value="F:ubiquitin protein ligase activity"/>
    <property type="evidence" value="ECO:0007669"/>
    <property type="project" value="UniProtKB-EC"/>
</dbReference>
<reference evidence="11" key="1">
    <citation type="journal article" date="2022" name="Plant J.">
        <title>Strategies of tolerance reflected in two North American maple genomes.</title>
        <authorList>
            <person name="McEvoy S.L."/>
            <person name="Sezen U.U."/>
            <person name="Trouern-Trend A."/>
            <person name="McMahon S.M."/>
            <person name="Schaberg P.G."/>
            <person name="Yang J."/>
            <person name="Wegrzyn J.L."/>
            <person name="Swenson N.G."/>
        </authorList>
    </citation>
    <scope>NUCLEOTIDE SEQUENCE</scope>
    <source>
        <strain evidence="11">NS2018</strain>
    </source>
</reference>
<evidence type="ECO:0000256" key="2">
    <source>
        <dbReference type="ARBA" id="ARBA00012483"/>
    </source>
</evidence>
<dbReference type="AlphaFoldDB" id="A0AA39THT5"/>
<evidence type="ECO:0000256" key="1">
    <source>
        <dbReference type="ARBA" id="ARBA00000900"/>
    </source>
</evidence>
<dbReference type="EC" id="2.3.2.27" evidence="2"/>
<evidence type="ECO:0000256" key="6">
    <source>
        <dbReference type="ARBA" id="ARBA00022786"/>
    </source>
</evidence>
<feature type="region of interest" description="Disordered" evidence="9">
    <location>
        <begin position="399"/>
        <end position="456"/>
    </location>
</feature>
<dbReference type="PANTHER" id="PTHR15710:SF22">
    <property type="entry name" value="RING-TYPE E3 UBIQUITIN TRANSFERASE"/>
    <property type="match status" value="1"/>
</dbReference>
<proteinExistence type="predicted"/>
<dbReference type="SUPFAM" id="SSF57850">
    <property type="entry name" value="RING/U-box"/>
    <property type="match status" value="1"/>
</dbReference>
<sequence>MRRIGTPHGTKELLRPVGNHPLASIYKGRSSGHPSGFSHSKSGLVGFSNSSKWPSFLTKKYNPLGNPCTLLNKQNNMYLSIPRKNTKRSLVVCCCCFRFWVSDNLEKKMDEEIATRYWCHMCLQIVNPVMEVEIKCPFCQSGFVEEMGSDNNNNNQDHQPDSEFGSDRSLSLWGPVLLGMMGNQRLHPRRFRRAIFDEEEEEEEDDDEGENHDDLDGELESIMTRRRRRRRSSATILQLLQGIRAGMQSESENNENGRDRDRERERLILINPFNQTIIVQGSYDGQNQNQNQNQTPIGSLGDYFIGPGLDLLLQHLAENDPNRYGTPPAQKEAIEAMPSVKIEENLQCSVCLDDFEIGSEGKEMPCKHKFHSECILPWLELHSSCPVCRYQLPADESKLDINQRQRESSSEEEGSEEERNESGRRFPIPWPFNGLFSSGGNNSTSTSGSQFGTDEN</sequence>
<evidence type="ECO:0000256" key="5">
    <source>
        <dbReference type="ARBA" id="ARBA00022771"/>
    </source>
</evidence>
<dbReference type="GO" id="GO:0005737">
    <property type="term" value="C:cytoplasm"/>
    <property type="evidence" value="ECO:0007669"/>
    <property type="project" value="TreeGrafter"/>
</dbReference>
<gene>
    <name evidence="11" type="ORF">LWI29_025726</name>
</gene>